<keyword evidence="7" id="KW-0378">Hydrolase</keyword>
<keyword evidence="8" id="KW-0904">Protein phosphatase</keyword>
<dbReference type="PIRSF" id="PIRSF002884">
    <property type="entry name" value="CheZ"/>
    <property type="match status" value="1"/>
</dbReference>
<dbReference type="GO" id="GO:0006935">
    <property type="term" value="P:chemotaxis"/>
    <property type="evidence" value="ECO:0007669"/>
    <property type="project" value="UniProtKB-KW"/>
</dbReference>
<dbReference type="GO" id="GO:0005737">
    <property type="term" value="C:cytoplasm"/>
    <property type="evidence" value="ECO:0007669"/>
    <property type="project" value="UniProtKB-SubCell"/>
</dbReference>
<evidence type="ECO:0000313" key="11">
    <source>
        <dbReference type="EMBL" id="VAW93472.1"/>
    </source>
</evidence>
<gene>
    <name evidence="11" type="ORF">MNBD_GAMMA23-2072</name>
</gene>
<name>A0A3B1A144_9ZZZZ</name>
<reference evidence="11" key="1">
    <citation type="submission" date="2018-06" db="EMBL/GenBank/DDBJ databases">
        <authorList>
            <person name="Zhirakovskaya E."/>
        </authorList>
    </citation>
    <scope>NUCLEOTIDE SEQUENCE</scope>
</reference>
<dbReference type="Gene3D" id="1.10.287.500">
    <property type="entry name" value="Helix hairpin bin"/>
    <property type="match status" value="1"/>
</dbReference>
<keyword evidence="5" id="KW-0145">Chemotaxis</keyword>
<evidence type="ECO:0000256" key="8">
    <source>
        <dbReference type="ARBA" id="ARBA00022912"/>
    </source>
</evidence>
<dbReference type="AlphaFoldDB" id="A0A3B1A144"/>
<keyword evidence="4" id="KW-0963">Cytoplasm</keyword>
<dbReference type="GO" id="GO:0009288">
    <property type="term" value="C:bacterial-type flagellum"/>
    <property type="evidence" value="ECO:0007669"/>
    <property type="project" value="InterPro"/>
</dbReference>
<dbReference type="PANTHER" id="PTHR43693">
    <property type="entry name" value="PROTEIN PHOSPHATASE CHEZ"/>
    <property type="match status" value="1"/>
</dbReference>
<dbReference type="Pfam" id="PF04344">
    <property type="entry name" value="CheZ"/>
    <property type="match status" value="1"/>
</dbReference>
<dbReference type="GO" id="GO:0004721">
    <property type="term" value="F:phosphoprotein phosphatase activity"/>
    <property type="evidence" value="ECO:0007669"/>
    <property type="project" value="UniProtKB-KW"/>
</dbReference>
<dbReference type="InterPro" id="IPR007439">
    <property type="entry name" value="Chemotax_Pase_CheZ"/>
</dbReference>
<evidence type="ECO:0000256" key="5">
    <source>
        <dbReference type="ARBA" id="ARBA00022500"/>
    </source>
</evidence>
<dbReference type="GO" id="GO:0050920">
    <property type="term" value="P:regulation of chemotaxis"/>
    <property type="evidence" value="ECO:0007669"/>
    <property type="project" value="InterPro"/>
</dbReference>
<evidence type="ECO:0000256" key="3">
    <source>
        <dbReference type="ARBA" id="ARBA00018484"/>
    </source>
</evidence>
<evidence type="ECO:0000256" key="10">
    <source>
        <dbReference type="SAM" id="MobiDB-lite"/>
    </source>
</evidence>
<evidence type="ECO:0000256" key="2">
    <source>
        <dbReference type="ARBA" id="ARBA00005908"/>
    </source>
</evidence>
<evidence type="ECO:0000256" key="7">
    <source>
        <dbReference type="ARBA" id="ARBA00022801"/>
    </source>
</evidence>
<comment type="subcellular location">
    <subcellularLocation>
        <location evidence="1">Cytoplasm</location>
    </subcellularLocation>
</comment>
<feature type="region of interest" description="Disordered" evidence="10">
    <location>
        <begin position="201"/>
        <end position="221"/>
    </location>
</feature>
<evidence type="ECO:0000256" key="4">
    <source>
        <dbReference type="ARBA" id="ARBA00022490"/>
    </source>
</evidence>
<comment type="similarity">
    <text evidence="2">Belongs to the CheZ family.</text>
</comment>
<dbReference type="SUPFAM" id="SSF75708">
    <property type="entry name" value="Chemotaxis phosphatase CheZ"/>
    <property type="match status" value="1"/>
</dbReference>
<organism evidence="11">
    <name type="scientific">hydrothermal vent metagenome</name>
    <dbReference type="NCBI Taxonomy" id="652676"/>
    <lineage>
        <taxon>unclassified sequences</taxon>
        <taxon>metagenomes</taxon>
        <taxon>ecological metagenomes</taxon>
    </lineage>
</organism>
<dbReference type="EMBL" id="UOFT01000033">
    <property type="protein sequence ID" value="VAW93472.1"/>
    <property type="molecule type" value="Genomic_DNA"/>
</dbReference>
<evidence type="ECO:0000256" key="1">
    <source>
        <dbReference type="ARBA" id="ARBA00004496"/>
    </source>
</evidence>
<keyword evidence="6" id="KW-0283">Flagellar rotation</keyword>
<dbReference type="InterPro" id="IPR050992">
    <property type="entry name" value="CheZ_family_phosphatases"/>
</dbReference>
<dbReference type="GO" id="GO:0097588">
    <property type="term" value="P:archaeal or bacterial-type flagellum-dependent cell motility"/>
    <property type="evidence" value="ECO:0007669"/>
    <property type="project" value="UniProtKB-KW"/>
</dbReference>
<evidence type="ECO:0000256" key="9">
    <source>
        <dbReference type="ARBA" id="ARBA00029599"/>
    </source>
</evidence>
<proteinExistence type="inferred from homology"/>
<sequence length="247" mass="27572">MEQQQNLLSPENIAKVKNLLASMEAGDLEKSQNYFDELAEMRESELYQEIGKLTRELHDSINTFGLDDRLTDIAEDEIPDARQRLAHVITMTDEAANSTLTAVEDSMPLCEQVLSATRSVENEWQRFSNRELNVDEFKRLSKELKSYFEINSSSAAKINEHLNKVLMAQGFQDLTSQIIKRVISLVEEVETSMVSIIQLAGSRPNSNKTTEEDNSGKLEGPVIPGLEASGTVSGQDEVDDLLSSLGF</sequence>
<accession>A0A3B1A144</accession>
<dbReference type="PANTHER" id="PTHR43693:SF1">
    <property type="entry name" value="PROTEIN PHOSPHATASE CHEZ"/>
    <property type="match status" value="1"/>
</dbReference>
<protein>
    <recommendedName>
        <fullName evidence="3">Protein phosphatase CheZ</fullName>
    </recommendedName>
    <alternativeName>
        <fullName evidence="9">Chemotaxis protein CheZ</fullName>
    </alternativeName>
</protein>
<evidence type="ECO:0000256" key="6">
    <source>
        <dbReference type="ARBA" id="ARBA00022779"/>
    </source>
</evidence>